<dbReference type="Gene3D" id="3.30.450.40">
    <property type="match status" value="1"/>
</dbReference>
<comment type="caution">
    <text evidence="2">The sequence shown here is derived from an EMBL/GenBank/DDBJ whole genome shotgun (WGS) entry which is preliminary data.</text>
</comment>
<evidence type="ECO:0000313" key="2">
    <source>
        <dbReference type="EMBL" id="NJC06904.1"/>
    </source>
</evidence>
<name>A0A7X5Y849_9SPHN</name>
<keyword evidence="1" id="KW-0175">Coiled coil</keyword>
<dbReference type="InterPro" id="IPR029016">
    <property type="entry name" value="GAF-like_dom_sf"/>
</dbReference>
<protein>
    <recommendedName>
        <fullName evidence="4">DUF484 family protein</fullName>
    </recommendedName>
</protein>
<organism evidence="2 3">
    <name type="scientific">Sphingomonas kaistensis</name>
    <dbReference type="NCBI Taxonomy" id="298708"/>
    <lineage>
        <taxon>Bacteria</taxon>
        <taxon>Pseudomonadati</taxon>
        <taxon>Pseudomonadota</taxon>
        <taxon>Alphaproteobacteria</taxon>
        <taxon>Sphingomonadales</taxon>
        <taxon>Sphingomonadaceae</taxon>
        <taxon>Sphingomonas</taxon>
    </lineage>
</organism>
<evidence type="ECO:0000256" key="1">
    <source>
        <dbReference type="SAM" id="Coils"/>
    </source>
</evidence>
<evidence type="ECO:0000313" key="3">
    <source>
        <dbReference type="Proteomes" id="UP000558192"/>
    </source>
</evidence>
<proteinExistence type="predicted"/>
<accession>A0A7X5Y849</accession>
<sequence length="185" mass="19749">MGQLLSFEDHALARLRERVAAAEEAREDLLAFARGQSGAVAAIHQAVLAALDATDFDHLLHVVVQEWPLILGLDAVALGLIVGQQGFRVDSSGVQHCEAALLRQWVNGGEPVEVRSVERGHALFGPACDLIGAEALIRLPDALPDAILLLGQRGAEPLDGHHGSELLLFLGASLGAMLRRWTLNP</sequence>
<gene>
    <name evidence="2" type="ORF">GGQ97_002697</name>
</gene>
<dbReference type="EMBL" id="JAATJC010000001">
    <property type="protein sequence ID" value="NJC06904.1"/>
    <property type="molecule type" value="Genomic_DNA"/>
</dbReference>
<dbReference type="InterPro" id="IPR007435">
    <property type="entry name" value="DUF484"/>
</dbReference>
<keyword evidence="3" id="KW-1185">Reference proteome</keyword>
<dbReference type="Pfam" id="PF04340">
    <property type="entry name" value="DUF484"/>
    <property type="match status" value="1"/>
</dbReference>
<dbReference type="RefSeq" id="WP_168070396.1">
    <property type="nucleotide sequence ID" value="NZ_JAATJC010000001.1"/>
</dbReference>
<reference evidence="2 3" key="1">
    <citation type="submission" date="2020-03" db="EMBL/GenBank/DDBJ databases">
        <title>Genomic Encyclopedia of Type Strains, Phase IV (KMG-IV): sequencing the most valuable type-strain genomes for metagenomic binning, comparative biology and taxonomic classification.</title>
        <authorList>
            <person name="Goeker M."/>
        </authorList>
    </citation>
    <scope>NUCLEOTIDE SEQUENCE [LARGE SCALE GENOMIC DNA]</scope>
    <source>
        <strain evidence="2 3">DSM 16846</strain>
    </source>
</reference>
<dbReference type="AlphaFoldDB" id="A0A7X5Y849"/>
<evidence type="ECO:0008006" key="4">
    <source>
        <dbReference type="Google" id="ProtNLM"/>
    </source>
</evidence>
<dbReference type="Proteomes" id="UP000558192">
    <property type="component" value="Unassembled WGS sequence"/>
</dbReference>
<feature type="coiled-coil region" evidence="1">
    <location>
        <begin position="5"/>
        <end position="32"/>
    </location>
</feature>